<comment type="caution">
    <text evidence="2">The sequence shown here is derived from an EMBL/GenBank/DDBJ whole genome shotgun (WGS) entry which is preliminary data.</text>
</comment>
<reference evidence="2 3" key="1">
    <citation type="submission" date="2018-08" db="EMBL/GenBank/DDBJ databases">
        <title>Draft genome sequences of two Aspergillus turcosus clinical strains isolated from bronchoalveolar lavage fluid: one azole-susceptible and the other azole-resistant.</title>
        <authorList>
            <person name="Parent-Michaud M."/>
            <person name="Dufresne P.J."/>
            <person name="Fournier E."/>
            <person name="Martineau C."/>
            <person name="Moreira S."/>
            <person name="Perkins V."/>
            <person name="De Repentigny L."/>
            <person name="Dufresne S.F."/>
        </authorList>
    </citation>
    <scope>NUCLEOTIDE SEQUENCE [LARGE SCALE GENOMIC DNA]</scope>
    <source>
        <strain evidence="2">HMR AF 1038</strain>
    </source>
</reference>
<dbReference type="STRING" id="1245748.A0A397HPZ2"/>
<evidence type="ECO:0000313" key="3">
    <source>
        <dbReference type="Proteomes" id="UP000215289"/>
    </source>
</evidence>
<evidence type="ECO:0000313" key="2">
    <source>
        <dbReference type="EMBL" id="RLL98421.1"/>
    </source>
</evidence>
<gene>
    <name evidence="2" type="ORF">CFD26_107413</name>
</gene>
<dbReference type="OrthoDB" id="2830640at2759"/>
<proteinExistence type="predicted"/>
<dbReference type="Gene3D" id="1.20.58.340">
    <property type="entry name" value="Magnesium transport protein CorA, transmembrane region"/>
    <property type="match status" value="1"/>
</dbReference>
<keyword evidence="3" id="KW-1185">Reference proteome</keyword>
<organism evidence="2 3">
    <name type="scientific">Aspergillus turcosus</name>
    <dbReference type="NCBI Taxonomy" id="1245748"/>
    <lineage>
        <taxon>Eukaryota</taxon>
        <taxon>Fungi</taxon>
        <taxon>Dikarya</taxon>
        <taxon>Ascomycota</taxon>
        <taxon>Pezizomycotina</taxon>
        <taxon>Eurotiomycetes</taxon>
        <taxon>Eurotiomycetidae</taxon>
        <taxon>Eurotiales</taxon>
        <taxon>Aspergillaceae</taxon>
        <taxon>Aspergillus</taxon>
        <taxon>Aspergillus subgen. Fumigati</taxon>
    </lineage>
</organism>
<feature type="transmembrane region" description="Helical" evidence="1">
    <location>
        <begin position="370"/>
        <end position="392"/>
    </location>
</feature>
<keyword evidence="1" id="KW-1133">Transmembrane helix</keyword>
<keyword evidence="1" id="KW-0812">Transmembrane</keyword>
<evidence type="ECO:0000256" key="1">
    <source>
        <dbReference type="SAM" id="Phobius"/>
    </source>
</evidence>
<dbReference type="InterPro" id="IPR002523">
    <property type="entry name" value="MgTranspt_CorA/ZnTranspt_ZntB"/>
</dbReference>
<accession>A0A397HPZ2</accession>
<dbReference type="AlphaFoldDB" id="A0A397HPZ2"/>
<sequence length="450" mass="50505">MMISTQSSIPLDASSDNIGGPAVDFKTYETSVAIIERTGWRIQWPIGWINQSVEGTIGFLKEPSLRDKRKLLQNHRFRILPASLVESPDAGVTTTAPNRLSSVISAAKASGYITERFDYFLKNDTAGSATLGDPTTGITFIAQTPQDDGYPFFALSLNHRPQESHSYGIDWECFLFVRPSSLWCGFAEPLLCADPFPHDSPAPIPADLMVLPVVLLRWQVEQIMTEVNEIKRALMTQYKALLVGEAVAVEELRRARDELFRLWQKNLFLRRRWDFAQELAGNLLLTFGVLEKRYFLGAGAGAGSGTHEMVGAQGSYSPTLTEKVLNQKAILKSVVHDIDTTASRIESQQKLVDDQSKAVMEYRDRVSMRIIAIVTLIFLPATFLATFFSMTFFNWNAGLADSGRSAIVSQWIWLYFALSVASTLIVVFVWKAVSKCEERKRKRMWADKIV</sequence>
<protein>
    <submittedName>
        <fullName evidence="2">Uncharacterized protein</fullName>
    </submittedName>
</protein>
<dbReference type="Pfam" id="PF01544">
    <property type="entry name" value="CorA"/>
    <property type="match status" value="1"/>
</dbReference>
<feature type="transmembrane region" description="Helical" evidence="1">
    <location>
        <begin position="412"/>
        <end position="433"/>
    </location>
</feature>
<keyword evidence="1" id="KW-0472">Membrane</keyword>
<name>A0A397HPZ2_9EURO</name>
<dbReference type="EMBL" id="NIDN02000053">
    <property type="protein sequence ID" value="RLL98421.1"/>
    <property type="molecule type" value="Genomic_DNA"/>
</dbReference>
<dbReference type="Proteomes" id="UP000215289">
    <property type="component" value="Unassembled WGS sequence"/>
</dbReference>